<sequence length="343" mass="40266">MRIDKIDFLRFLGISLIILAHVQPPLWLAQLRNFDVPLMFMVMGMSFCVTEHRHSSKIKYISSRFRRLVLPTWIFFVFFFAINECIALIFNIKNFTYPQGHIITSFTLSSGLGFVWVIRLFFIISSIAIFLPKRLLNANLSFSLILFTAAVVINSQFKEFYKTLDEMNKMLLIGSYISNILPYLLCFLIGYKIICLSKRQTLQLIILTGSVFTALVLHYYLVTNSFTPTQFDKYPAGIYYLYYAFFMCSLIYFYSDIITIHLQNTFTWKYIKFISENSIWIYLWHIPFILMCHKFSLNFVIGFFTTYTLALFFVFLQSSLVGLITKRIKNKRTSKVITSIFTG</sequence>
<protein>
    <submittedName>
        <fullName evidence="3">Acyltransferase</fullName>
    </submittedName>
</protein>
<keyword evidence="3" id="KW-0808">Transferase</keyword>
<dbReference type="Proteomes" id="UP000509421">
    <property type="component" value="Chromosome"/>
</dbReference>
<keyword evidence="1" id="KW-1133">Transmembrane helix</keyword>
<feature type="transmembrane region" description="Helical" evidence="1">
    <location>
        <begin position="201"/>
        <end position="220"/>
    </location>
</feature>
<dbReference type="AlphaFoldDB" id="A0A7H8UFG9"/>
<dbReference type="EMBL" id="CP056117">
    <property type="protein sequence ID" value="QKZ98636.1"/>
    <property type="molecule type" value="Genomic_DNA"/>
</dbReference>
<keyword evidence="1" id="KW-0472">Membrane</keyword>
<gene>
    <name evidence="3" type="ORF">HWQ14_13600</name>
</gene>
<feature type="transmembrane region" description="Helical" evidence="1">
    <location>
        <begin position="102"/>
        <end position="123"/>
    </location>
</feature>
<feature type="transmembrane region" description="Helical" evidence="1">
    <location>
        <begin position="307"/>
        <end position="325"/>
    </location>
</feature>
<feature type="transmembrane region" description="Helical" evidence="1">
    <location>
        <begin position="240"/>
        <end position="258"/>
    </location>
</feature>
<feature type="transmembrane region" description="Helical" evidence="1">
    <location>
        <begin position="173"/>
        <end position="194"/>
    </location>
</feature>
<feature type="transmembrane region" description="Helical" evidence="1">
    <location>
        <begin position="70"/>
        <end position="90"/>
    </location>
</feature>
<organism evidence="3 4">
    <name type="scientific">Enterobacter cloacae</name>
    <dbReference type="NCBI Taxonomy" id="550"/>
    <lineage>
        <taxon>Bacteria</taxon>
        <taxon>Pseudomonadati</taxon>
        <taxon>Pseudomonadota</taxon>
        <taxon>Gammaproteobacteria</taxon>
        <taxon>Enterobacterales</taxon>
        <taxon>Enterobacteriaceae</taxon>
        <taxon>Enterobacter</taxon>
        <taxon>Enterobacter cloacae complex</taxon>
    </lineage>
</organism>
<feature type="transmembrane region" description="Helical" evidence="1">
    <location>
        <begin position="135"/>
        <end position="153"/>
    </location>
</feature>
<reference evidence="3 4" key="1">
    <citation type="submission" date="2020-06" db="EMBL/GenBank/DDBJ databases">
        <title>Long-read sequencing of DSM26481-BlokeschLab.</title>
        <authorList>
            <person name="Blokesch M."/>
        </authorList>
    </citation>
    <scope>NUCLEOTIDE SEQUENCE [LARGE SCALE GENOMIC DNA]</scope>
    <source>
        <strain evidence="3 4">DSM 26481</strain>
    </source>
</reference>
<dbReference type="GO" id="GO:0016747">
    <property type="term" value="F:acyltransferase activity, transferring groups other than amino-acyl groups"/>
    <property type="evidence" value="ECO:0007669"/>
    <property type="project" value="InterPro"/>
</dbReference>
<evidence type="ECO:0000259" key="2">
    <source>
        <dbReference type="Pfam" id="PF01757"/>
    </source>
</evidence>
<name>A0A7H8UFG9_ENTCL</name>
<evidence type="ECO:0000256" key="1">
    <source>
        <dbReference type="SAM" id="Phobius"/>
    </source>
</evidence>
<feature type="domain" description="Acyltransferase 3" evidence="2">
    <location>
        <begin position="4"/>
        <end position="316"/>
    </location>
</feature>
<evidence type="ECO:0000313" key="4">
    <source>
        <dbReference type="Proteomes" id="UP000509421"/>
    </source>
</evidence>
<dbReference type="Pfam" id="PF01757">
    <property type="entry name" value="Acyl_transf_3"/>
    <property type="match status" value="1"/>
</dbReference>
<feature type="transmembrane region" description="Helical" evidence="1">
    <location>
        <begin position="279"/>
        <end position="301"/>
    </location>
</feature>
<dbReference type="RefSeq" id="WP_176610008.1">
    <property type="nucleotide sequence ID" value="NZ_CP056117.1"/>
</dbReference>
<proteinExistence type="predicted"/>
<evidence type="ECO:0000313" key="3">
    <source>
        <dbReference type="EMBL" id="QKZ98636.1"/>
    </source>
</evidence>
<keyword evidence="3" id="KW-0012">Acyltransferase</keyword>
<dbReference type="InterPro" id="IPR002656">
    <property type="entry name" value="Acyl_transf_3_dom"/>
</dbReference>
<accession>A0A7H8UFG9</accession>
<keyword evidence="1" id="KW-0812">Transmembrane</keyword>